<dbReference type="GO" id="GO:0005886">
    <property type="term" value="C:plasma membrane"/>
    <property type="evidence" value="ECO:0007669"/>
    <property type="project" value="TreeGrafter"/>
</dbReference>
<feature type="chain" id="PRO_5035479560" description="Phytocyanin domain-containing protein" evidence="7">
    <location>
        <begin position="24"/>
        <end position="194"/>
    </location>
</feature>
<feature type="domain" description="Phytocyanin" evidence="8">
    <location>
        <begin position="24"/>
        <end position="125"/>
    </location>
</feature>
<keyword evidence="2" id="KW-0479">Metal-binding</keyword>
<dbReference type="GO" id="GO:0046872">
    <property type="term" value="F:metal ion binding"/>
    <property type="evidence" value="ECO:0007669"/>
    <property type="project" value="UniProtKB-KW"/>
</dbReference>
<organism evidence="9 10">
    <name type="scientific">Rhamnella rubrinervis</name>
    <dbReference type="NCBI Taxonomy" id="2594499"/>
    <lineage>
        <taxon>Eukaryota</taxon>
        <taxon>Viridiplantae</taxon>
        <taxon>Streptophyta</taxon>
        <taxon>Embryophyta</taxon>
        <taxon>Tracheophyta</taxon>
        <taxon>Spermatophyta</taxon>
        <taxon>Magnoliopsida</taxon>
        <taxon>eudicotyledons</taxon>
        <taxon>Gunneridae</taxon>
        <taxon>Pentapetalae</taxon>
        <taxon>rosids</taxon>
        <taxon>fabids</taxon>
        <taxon>Rosales</taxon>
        <taxon>Rhamnaceae</taxon>
        <taxon>rhamnoid group</taxon>
        <taxon>Rhamneae</taxon>
        <taxon>Rhamnella</taxon>
    </lineage>
</organism>
<dbReference type="AlphaFoldDB" id="A0A8K0DYE8"/>
<feature type="region of interest" description="Disordered" evidence="6">
    <location>
        <begin position="128"/>
        <end position="171"/>
    </location>
</feature>
<dbReference type="FunFam" id="2.60.40.420:FF:000003">
    <property type="entry name" value="Blue copper"/>
    <property type="match status" value="1"/>
</dbReference>
<dbReference type="GO" id="GO:0009055">
    <property type="term" value="F:electron transfer activity"/>
    <property type="evidence" value="ECO:0007669"/>
    <property type="project" value="InterPro"/>
</dbReference>
<evidence type="ECO:0000313" key="10">
    <source>
        <dbReference type="Proteomes" id="UP000796880"/>
    </source>
</evidence>
<protein>
    <recommendedName>
        <fullName evidence="8">Phytocyanin domain-containing protein</fullName>
    </recommendedName>
</protein>
<dbReference type="Pfam" id="PF02298">
    <property type="entry name" value="Cu_bind_like"/>
    <property type="match status" value="1"/>
</dbReference>
<feature type="signal peptide" evidence="7">
    <location>
        <begin position="1"/>
        <end position="23"/>
    </location>
</feature>
<evidence type="ECO:0000256" key="5">
    <source>
        <dbReference type="ARBA" id="ARBA00023180"/>
    </source>
</evidence>
<evidence type="ECO:0000256" key="4">
    <source>
        <dbReference type="ARBA" id="ARBA00023008"/>
    </source>
</evidence>
<dbReference type="InterPro" id="IPR039391">
    <property type="entry name" value="Phytocyanin-like"/>
</dbReference>
<evidence type="ECO:0000256" key="6">
    <source>
        <dbReference type="SAM" id="MobiDB-lite"/>
    </source>
</evidence>
<dbReference type="PROSITE" id="PS51485">
    <property type="entry name" value="PHYTOCYANIN"/>
    <property type="match status" value="1"/>
</dbReference>
<dbReference type="PROSITE" id="PS00196">
    <property type="entry name" value="COPPER_BLUE"/>
    <property type="match status" value="1"/>
</dbReference>
<keyword evidence="7" id="KW-0732">Signal</keyword>
<dbReference type="PANTHER" id="PTHR33021:SF339">
    <property type="entry name" value="OS07G0570600 PROTEIN"/>
    <property type="match status" value="1"/>
</dbReference>
<evidence type="ECO:0000259" key="8">
    <source>
        <dbReference type="PROSITE" id="PS51485"/>
    </source>
</evidence>
<dbReference type="InterPro" id="IPR028871">
    <property type="entry name" value="BlueCu_1_BS"/>
</dbReference>
<keyword evidence="5" id="KW-0325">Glycoprotein</keyword>
<evidence type="ECO:0000256" key="7">
    <source>
        <dbReference type="SAM" id="SignalP"/>
    </source>
</evidence>
<keyword evidence="4" id="KW-0186">Copper</keyword>
<name>A0A8K0DYE8_9ROSA</name>
<evidence type="ECO:0000256" key="2">
    <source>
        <dbReference type="ARBA" id="ARBA00022723"/>
    </source>
</evidence>
<keyword evidence="10" id="KW-1185">Reference proteome</keyword>
<dbReference type="InterPro" id="IPR008972">
    <property type="entry name" value="Cupredoxin"/>
</dbReference>
<sequence length="194" mass="20739">MVVANNTLIFFATLLALWGVCCGAVYKVGDSNGWTSLGSVDYKLWASTKSFHAGDILEFEYNAKYHNVVRVKHREFQSCNATDPISITDTGSDQMTIVKAGHYYFICGVPGHCLAGMKVDIRVGSEEAAPAPSPTAIPPKSDQSNAHPPYTSPPASTPSPSPSPSNAPSLHSSKLHLVDSQLLLAMAILAFLAF</sequence>
<gene>
    <name evidence="9" type="ORF">FNV43_RR23386</name>
</gene>
<dbReference type="Gene3D" id="2.60.40.420">
    <property type="entry name" value="Cupredoxins - blue copper proteins"/>
    <property type="match status" value="1"/>
</dbReference>
<evidence type="ECO:0000256" key="3">
    <source>
        <dbReference type="ARBA" id="ARBA00022982"/>
    </source>
</evidence>
<evidence type="ECO:0000256" key="1">
    <source>
        <dbReference type="ARBA" id="ARBA00022448"/>
    </source>
</evidence>
<dbReference type="SUPFAM" id="SSF49503">
    <property type="entry name" value="Cupredoxins"/>
    <property type="match status" value="1"/>
</dbReference>
<accession>A0A8K0DYE8</accession>
<feature type="compositionally biased region" description="Pro residues" evidence="6">
    <location>
        <begin position="150"/>
        <end position="165"/>
    </location>
</feature>
<reference evidence="9" key="1">
    <citation type="submission" date="2020-03" db="EMBL/GenBank/DDBJ databases">
        <title>A high-quality chromosome-level genome assembly of a woody plant with both climbing and erect habits, Rhamnella rubrinervis.</title>
        <authorList>
            <person name="Lu Z."/>
            <person name="Yang Y."/>
            <person name="Zhu X."/>
            <person name="Sun Y."/>
        </authorList>
    </citation>
    <scope>NUCLEOTIDE SEQUENCE</scope>
    <source>
        <strain evidence="9">BYM</strain>
        <tissue evidence="9">Leaf</tissue>
    </source>
</reference>
<dbReference type="EMBL" id="VOIH02000010">
    <property type="protein sequence ID" value="KAF3436294.1"/>
    <property type="molecule type" value="Genomic_DNA"/>
</dbReference>
<evidence type="ECO:0000313" key="9">
    <source>
        <dbReference type="EMBL" id="KAF3436294.1"/>
    </source>
</evidence>
<dbReference type="Proteomes" id="UP000796880">
    <property type="component" value="Unassembled WGS sequence"/>
</dbReference>
<dbReference type="PANTHER" id="PTHR33021">
    <property type="entry name" value="BLUE COPPER PROTEIN"/>
    <property type="match status" value="1"/>
</dbReference>
<proteinExistence type="predicted"/>
<dbReference type="InterPro" id="IPR003245">
    <property type="entry name" value="Phytocyanin_dom"/>
</dbReference>
<dbReference type="OrthoDB" id="1933492at2759"/>
<keyword evidence="3" id="KW-0249">Electron transport</keyword>
<keyword evidence="1" id="KW-0813">Transport</keyword>
<comment type="caution">
    <text evidence="9">The sequence shown here is derived from an EMBL/GenBank/DDBJ whole genome shotgun (WGS) entry which is preliminary data.</text>
</comment>